<organism evidence="1">
    <name type="scientific">Oryza sativa subsp. japonica</name>
    <name type="common">Rice</name>
    <dbReference type="NCBI Taxonomy" id="39947"/>
    <lineage>
        <taxon>Eukaryota</taxon>
        <taxon>Viridiplantae</taxon>
        <taxon>Streptophyta</taxon>
        <taxon>Embryophyta</taxon>
        <taxon>Tracheophyta</taxon>
        <taxon>Spermatophyta</taxon>
        <taxon>Magnoliopsida</taxon>
        <taxon>Liliopsida</taxon>
        <taxon>Poales</taxon>
        <taxon>Poaceae</taxon>
        <taxon>BOP clade</taxon>
        <taxon>Oryzoideae</taxon>
        <taxon>Oryzeae</taxon>
        <taxon>Oryzinae</taxon>
        <taxon>Oryza</taxon>
        <taxon>Oryza sativa</taxon>
    </lineage>
</organism>
<reference evidence="1" key="1">
    <citation type="journal article" date="2003" name="Science">
        <title>In-depth view of structure, activity, and evolution of rice chromosome 10.</title>
        <authorList>
            <consortium name="Rice Chromosome 10 Sequencing Consortium"/>
        </authorList>
    </citation>
    <scope>NUCLEOTIDE SEQUENCE [LARGE SCALE GENOMIC DNA]</scope>
</reference>
<reference evidence="1" key="2">
    <citation type="submission" date="2003-05" db="EMBL/GenBank/DDBJ databases">
        <authorList>
            <person name="Buell C.R."/>
            <person name="Wing R.A."/>
            <person name="McCombie W.R."/>
            <person name="Messing J."/>
            <person name="Yuan Q."/>
            <person name="Ouyang S."/>
        </authorList>
    </citation>
    <scope>NUCLEOTIDE SEQUENCE</scope>
</reference>
<proteinExistence type="predicted"/>
<reference evidence="1" key="3">
    <citation type="submission" date="2006-07" db="EMBL/GenBank/DDBJ databases">
        <authorList>
            <person name="Buell R."/>
        </authorList>
    </citation>
    <scope>NUCLEOTIDE SEQUENCE</scope>
</reference>
<dbReference type="AlphaFoldDB" id="Q33A43"/>
<evidence type="ECO:0000313" key="1">
    <source>
        <dbReference type="EMBL" id="ABB47084.1"/>
    </source>
</evidence>
<accession>Q33A43</accession>
<protein>
    <submittedName>
        <fullName evidence="1">Retrotransposon protein, putative, unclassified</fullName>
    </submittedName>
</protein>
<sequence>MGTRGSAAGVGEPVCWCRRQRRRRGAGAGARQMEDVMSRLPLGQARLHLIAFIGHRLPSQTNTYLLCTLCPHSCAPGKNFPVGHLSQIAPGQARLTLEFFGDWLPEKKLEKKLQLVDMSILLILLSPRPGCYTLTPLREIDAPVDQP</sequence>
<gene>
    <name evidence="1" type="ordered locus">LOC_Os10g15360</name>
</gene>
<name>Q33A43_ORYSJ</name>
<dbReference type="EMBL" id="DP000086">
    <property type="protein sequence ID" value="ABB47084.1"/>
    <property type="molecule type" value="Genomic_DNA"/>
</dbReference>